<dbReference type="Proteomes" id="UP000029914">
    <property type="component" value="Chromosome"/>
</dbReference>
<dbReference type="RefSeq" id="WP_018021471.1">
    <property type="nucleotide sequence ID" value="NZ_AQUX01000002.1"/>
</dbReference>
<protein>
    <recommendedName>
        <fullName evidence="3">ArsR family transcriptional regulator</fullName>
    </recommendedName>
</protein>
<dbReference type="HOGENOM" id="CLU_2632116_0_0_11"/>
<proteinExistence type="predicted"/>
<dbReference type="KEGG" id="cdo:CDOO_01880"/>
<organism evidence="1 2">
    <name type="scientific">Corynebacterium doosanense CAU 212 = DSM 45436</name>
    <dbReference type="NCBI Taxonomy" id="558173"/>
    <lineage>
        <taxon>Bacteria</taxon>
        <taxon>Bacillati</taxon>
        <taxon>Actinomycetota</taxon>
        <taxon>Actinomycetes</taxon>
        <taxon>Mycobacteriales</taxon>
        <taxon>Corynebacteriaceae</taxon>
        <taxon>Corynebacterium</taxon>
    </lineage>
</organism>
<keyword evidence="2" id="KW-1185">Reference proteome</keyword>
<evidence type="ECO:0008006" key="3">
    <source>
        <dbReference type="Google" id="ProtNLM"/>
    </source>
</evidence>
<gene>
    <name evidence="1" type="ORF">CDOO_01880</name>
</gene>
<evidence type="ECO:0000313" key="1">
    <source>
        <dbReference type="EMBL" id="AIT62176.1"/>
    </source>
</evidence>
<evidence type="ECO:0000313" key="2">
    <source>
        <dbReference type="Proteomes" id="UP000029914"/>
    </source>
</evidence>
<dbReference type="EMBL" id="CP006764">
    <property type="protein sequence ID" value="AIT62176.1"/>
    <property type="molecule type" value="Genomic_DNA"/>
</dbReference>
<name>A0A097IJ59_9CORY</name>
<sequence length="77" mass="8382">MNNPDIEALVEKLSPTRRRALRQVADGDGHLLDGREASGLIHAGLIRRDGPDPVGWEIVEITDLGWQVLAHLEPGAP</sequence>
<dbReference type="STRING" id="558173.CDOO_01880"/>
<dbReference type="AlphaFoldDB" id="A0A097IJ59"/>
<reference evidence="1 2" key="1">
    <citation type="submission" date="2013-09" db="EMBL/GenBank/DDBJ databases">
        <title>Complete genome sequence of Corynebacterium doosanense CAU 212(T) (=DSM 45436(T)), isolated from activated sludge.</title>
        <authorList>
            <person name="Schaffert L."/>
            <person name="Albersmeier A."/>
            <person name="Kalinowski J."/>
            <person name="Ruckert C."/>
        </authorList>
    </citation>
    <scope>NUCLEOTIDE SEQUENCE [LARGE SCALE GENOMIC DNA]</scope>
    <source>
        <strain evidence="1 2">CAU 212</strain>
    </source>
</reference>
<accession>A0A097IJ59</accession>